<protein>
    <submittedName>
        <fullName evidence="11">Putative XerD or XerC integrase</fullName>
    </submittedName>
</protein>
<keyword evidence="3" id="KW-0132">Cell division</keyword>
<evidence type="ECO:0000256" key="8">
    <source>
        <dbReference type="ARBA" id="ARBA00023306"/>
    </source>
</evidence>
<dbReference type="Pfam" id="PF02899">
    <property type="entry name" value="Phage_int_SAM_1"/>
    <property type="match status" value="1"/>
</dbReference>
<dbReference type="PROSITE" id="PS51898">
    <property type="entry name" value="TYR_RECOMBINASE"/>
    <property type="match status" value="1"/>
</dbReference>
<evidence type="ECO:0000259" key="9">
    <source>
        <dbReference type="PROSITE" id="PS51898"/>
    </source>
</evidence>
<accession>E6PNA0</accession>
<dbReference type="InterPro" id="IPR004107">
    <property type="entry name" value="Integrase_SAM-like_N"/>
</dbReference>
<evidence type="ECO:0000256" key="6">
    <source>
        <dbReference type="ARBA" id="ARBA00023125"/>
    </source>
</evidence>
<comment type="caution">
    <text evidence="11">The sequence shown here is derived from an EMBL/GenBank/DDBJ whole genome shotgun (WGS) entry which is preliminary data.</text>
</comment>
<evidence type="ECO:0000256" key="1">
    <source>
        <dbReference type="ARBA" id="ARBA00004496"/>
    </source>
</evidence>
<organism evidence="11">
    <name type="scientific">mine drainage metagenome</name>
    <dbReference type="NCBI Taxonomy" id="410659"/>
    <lineage>
        <taxon>unclassified sequences</taxon>
        <taxon>metagenomes</taxon>
        <taxon>ecological metagenomes</taxon>
    </lineage>
</organism>
<evidence type="ECO:0000256" key="7">
    <source>
        <dbReference type="ARBA" id="ARBA00023172"/>
    </source>
</evidence>
<dbReference type="GO" id="GO:0003677">
    <property type="term" value="F:DNA binding"/>
    <property type="evidence" value="ECO:0007669"/>
    <property type="project" value="UniProtKB-KW"/>
</dbReference>
<sequence>MPDVPAQVPAPGGADDLAGACVRYLDMLRHVRRLSPRTLVNYERDLGDLRQRAQLAGAGLGGIGPQHIRAWVAALHGGGMTPRAIAARLSAWRGLFSWLGLQGLVASNPLQDVRAPRAARPLPKAISVDQAVALAAYAPQDHAPASADRRTEQTQALSLARGRAIAELLYSSGLRVSELTGLDTRYTRAPGHESAGWVDWDAAEVTVLGKGGKRRSVPVGAPAMQALRDWLALRPAPSGDGGDQAALFLGPRGRRITTQRVWVELRERARAAGLPTAVHPHMLRHSFASHLLQSSGDLRGVQELLGHASIASTQIYTRLDFQHLAKVYDAAHPRAKKR</sequence>
<dbReference type="InterPro" id="IPR002104">
    <property type="entry name" value="Integrase_catalytic"/>
</dbReference>
<dbReference type="InterPro" id="IPR013762">
    <property type="entry name" value="Integrase-like_cat_sf"/>
</dbReference>
<keyword evidence="2" id="KW-0963">Cytoplasm</keyword>
<dbReference type="PROSITE" id="PS51900">
    <property type="entry name" value="CB"/>
    <property type="match status" value="1"/>
</dbReference>
<dbReference type="SUPFAM" id="SSF56349">
    <property type="entry name" value="DNA breaking-rejoining enzymes"/>
    <property type="match status" value="1"/>
</dbReference>
<dbReference type="GO" id="GO:0005737">
    <property type="term" value="C:cytoplasm"/>
    <property type="evidence" value="ECO:0007669"/>
    <property type="project" value="UniProtKB-SubCell"/>
</dbReference>
<dbReference type="InterPro" id="IPR050090">
    <property type="entry name" value="Tyrosine_recombinase_XerCD"/>
</dbReference>
<keyword evidence="4" id="KW-0159">Chromosome partition</keyword>
<feature type="domain" description="Tyr recombinase" evidence="9">
    <location>
        <begin position="121"/>
        <end position="329"/>
    </location>
</feature>
<dbReference type="CDD" id="cd00798">
    <property type="entry name" value="INT_XerDC_C"/>
    <property type="match status" value="1"/>
</dbReference>
<gene>
    <name evidence="11" type="ORF">CARN2_1260</name>
</gene>
<feature type="domain" description="Core-binding (CB)" evidence="10">
    <location>
        <begin position="15"/>
        <end position="100"/>
    </location>
</feature>
<dbReference type="GO" id="GO:0051301">
    <property type="term" value="P:cell division"/>
    <property type="evidence" value="ECO:0007669"/>
    <property type="project" value="UniProtKB-KW"/>
</dbReference>
<dbReference type="PANTHER" id="PTHR30349:SF81">
    <property type="entry name" value="TYROSINE RECOMBINASE XERC"/>
    <property type="match status" value="1"/>
</dbReference>
<evidence type="ECO:0000256" key="4">
    <source>
        <dbReference type="ARBA" id="ARBA00022829"/>
    </source>
</evidence>
<dbReference type="GO" id="GO:0006310">
    <property type="term" value="P:DNA recombination"/>
    <property type="evidence" value="ECO:0007669"/>
    <property type="project" value="UniProtKB-KW"/>
</dbReference>
<dbReference type="Pfam" id="PF00589">
    <property type="entry name" value="Phage_integrase"/>
    <property type="match status" value="1"/>
</dbReference>
<dbReference type="Gene3D" id="1.10.150.130">
    <property type="match status" value="1"/>
</dbReference>
<keyword evidence="7" id="KW-0233">DNA recombination</keyword>
<dbReference type="InterPro" id="IPR010998">
    <property type="entry name" value="Integrase_recombinase_N"/>
</dbReference>
<dbReference type="EMBL" id="CABM01000026">
    <property type="protein sequence ID" value="CBH96402.1"/>
    <property type="molecule type" value="Genomic_DNA"/>
</dbReference>
<reference evidence="11" key="1">
    <citation type="submission" date="2009-10" db="EMBL/GenBank/DDBJ databases">
        <title>Diversity of trophic interactions inside an arsenic-rich microbial ecosystem.</title>
        <authorList>
            <person name="Bertin P.N."/>
            <person name="Heinrich-Salmeron A."/>
            <person name="Pelletier E."/>
            <person name="Goulhen-Chollet F."/>
            <person name="Arsene-Ploetze F."/>
            <person name="Gallien S."/>
            <person name="Calteau A."/>
            <person name="Vallenet D."/>
            <person name="Casiot C."/>
            <person name="Chane-Woon-Ming B."/>
            <person name="Giloteaux L."/>
            <person name="Barakat M."/>
            <person name="Bonnefoy V."/>
            <person name="Bruneel O."/>
            <person name="Chandler M."/>
            <person name="Cleiss J."/>
            <person name="Duran R."/>
            <person name="Elbaz-Poulichet F."/>
            <person name="Fonknechten N."/>
            <person name="Lauga B."/>
            <person name="Mornico D."/>
            <person name="Ortet P."/>
            <person name="Schaeffer C."/>
            <person name="Siguier P."/>
            <person name="Alexander Thil Smith A."/>
            <person name="Van Dorsselaer A."/>
            <person name="Weissenbach J."/>
            <person name="Medigue C."/>
            <person name="Le Paslier D."/>
        </authorList>
    </citation>
    <scope>NUCLEOTIDE SEQUENCE</scope>
</reference>
<name>E6PNA0_9ZZZZ</name>
<keyword evidence="6" id="KW-0238">DNA-binding</keyword>
<keyword evidence="8" id="KW-0131">Cell cycle</keyword>
<dbReference type="InterPro" id="IPR044068">
    <property type="entry name" value="CB"/>
</dbReference>
<evidence type="ECO:0000256" key="3">
    <source>
        <dbReference type="ARBA" id="ARBA00022618"/>
    </source>
</evidence>
<evidence type="ECO:0000259" key="10">
    <source>
        <dbReference type="PROSITE" id="PS51900"/>
    </source>
</evidence>
<dbReference type="AlphaFoldDB" id="E6PNA0"/>
<dbReference type="InterPro" id="IPR023009">
    <property type="entry name" value="Tyrosine_recombinase_XerC/XerD"/>
</dbReference>
<evidence type="ECO:0000256" key="5">
    <source>
        <dbReference type="ARBA" id="ARBA00022908"/>
    </source>
</evidence>
<dbReference type="Gene3D" id="1.10.443.10">
    <property type="entry name" value="Intergrase catalytic core"/>
    <property type="match status" value="1"/>
</dbReference>
<proteinExistence type="inferred from homology"/>
<dbReference type="InterPro" id="IPR011010">
    <property type="entry name" value="DNA_brk_join_enz"/>
</dbReference>
<comment type="subcellular location">
    <subcellularLocation>
        <location evidence="1">Cytoplasm</location>
    </subcellularLocation>
</comment>
<dbReference type="GO" id="GO:0015074">
    <property type="term" value="P:DNA integration"/>
    <property type="evidence" value="ECO:0007669"/>
    <property type="project" value="UniProtKB-KW"/>
</dbReference>
<dbReference type="HAMAP" id="MF_01808">
    <property type="entry name" value="Recomb_XerC_XerD"/>
    <property type="match status" value="1"/>
</dbReference>
<evidence type="ECO:0000256" key="2">
    <source>
        <dbReference type="ARBA" id="ARBA00022490"/>
    </source>
</evidence>
<dbReference type="PANTHER" id="PTHR30349">
    <property type="entry name" value="PHAGE INTEGRASE-RELATED"/>
    <property type="match status" value="1"/>
</dbReference>
<evidence type="ECO:0000313" key="11">
    <source>
        <dbReference type="EMBL" id="CBH96402.1"/>
    </source>
</evidence>
<dbReference type="GO" id="GO:0007059">
    <property type="term" value="P:chromosome segregation"/>
    <property type="evidence" value="ECO:0007669"/>
    <property type="project" value="UniProtKB-KW"/>
</dbReference>
<keyword evidence="5" id="KW-0229">DNA integration</keyword>